<name>A0ABC9PF34_STRSA</name>
<dbReference type="GeneID" id="48425034"/>
<gene>
    <name evidence="1" type="ORF">HMPREF9390_1161</name>
</gene>
<dbReference type="EMBL" id="AEWZ01000002">
    <property type="protein sequence ID" value="EGC25372.1"/>
    <property type="molecule type" value="Genomic_DNA"/>
</dbReference>
<evidence type="ECO:0000313" key="1">
    <source>
        <dbReference type="EMBL" id="EGC25372.1"/>
    </source>
</evidence>
<reference evidence="1 2" key="1">
    <citation type="submission" date="2011-01" db="EMBL/GenBank/DDBJ databases">
        <authorList>
            <person name="Muzny D."/>
            <person name="Qin X."/>
            <person name="Buhay C."/>
            <person name="Dugan-Rocha S."/>
            <person name="Ding Y."/>
            <person name="Chen G."/>
            <person name="Hawes A."/>
            <person name="Holder M."/>
            <person name="Jhangiani S."/>
            <person name="Johnson A."/>
            <person name="Khan Z."/>
            <person name="Li Z."/>
            <person name="Liu W."/>
            <person name="Liu X."/>
            <person name="Perez L."/>
            <person name="Shen H."/>
            <person name="Wang Q."/>
            <person name="Watt J."/>
            <person name="Xi L."/>
            <person name="Xin Y."/>
            <person name="Zhou J."/>
            <person name="Deng J."/>
            <person name="Jiang H."/>
            <person name="Liu Y."/>
            <person name="Qu J."/>
            <person name="Song X.-Z."/>
            <person name="Zhang L."/>
            <person name="Villasana D."/>
            <person name="Johnson A."/>
            <person name="Liu J."/>
            <person name="Liyanage D."/>
            <person name="Lorensuhewa L."/>
            <person name="Robinson T."/>
            <person name="Song A."/>
            <person name="Song B.-B."/>
            <person name="Dinh H."/>
            <person name="Thornton R."/>
            <person name="Coyle M."/>
            <person name="Francisco L."/>
            <person name="Jackson L."/>
            <person name="Javaid M."/>
            <person name="Korchina V."/>
            <person name="Kovar C."/>
            <person name="Mata R."/>
            <person name="Mathew T."/>
            <person name="Ngo R."/>
            <person name="Nguyen L."/>
            <person name="Nguyen N."/>
            <person name="Okwuonu G."/>
            <person name="Ongeri F."/>
            <person name="Pham C."/>
            <person name="Simmons D."/>
            <person name="Wilczek-Boney K."/>
            <person name="Hale W."/>
            <person name="Jakkamsetti A."/>
            <person name="Pham P."/>
            <person name="Ruth R."/>
            <person name="San Lucas F."/>
            <person name="Warren J."/>
            <person name="Zhang J."/>
            <person name="Zhao Z."/>
            <person name="Zhou C."/>
            <person name="Zhu D."/>
            <person name="Lee S."/>
            <person name="Bess C."/>
            <person name="Blankenburg K."/>
            <person name="Forbes L."/>
            <person name="Fu Q."/>
            <person name="Gubbala S."/>
            <person name="Hirani K."/>
            <person name="Jayaseelan J.C."/>
            <person name="Lara F."/>
            <person name="Munidasa M."/>
            <person name="Palculict T."/>
            <person name="Patil S."/>
            <person name="Pu L.-L."/>
            <person name="Saada N."/>
            <person name="Tang L."/>
            <person name="Weissenberger G."/>
            <person name="Zhu Y."/>
            <person name="Hemphill L."/>
            <person name="Shang Y."/>
            <person name="Youmans B."/>
            <person name="Ayvaz T."/>
            <person name="Ross M."/>
            <person name="Santibanez J."/>
            <person name="Aqrawi P."/>
            <person name="Gross S."/>
            <person name="Joshi V."/>
            <person name="Fowler G."/>
            <person name="Nazareth L."/>
            <person name="Reid J."/>
            <person name="Worley K."/>
            <person name="Petrosino J."/>
            <person name="Highlander S."/>
            <person name="Gibbs R."/>
        </authorList>
    </citation>
    <scope>NUCLEOTIDE SEQUENCE [LARGE SCALE GENOMIC DNA]</scope>
    <source>
        <strain evidence="1 2">SK405</strain>
    </source>
</reference>
<protein>
    <recommendedName>
        <fullName evidence="3">Lipoprotein</fullName>
    </recommendedName>
</protein>
<comment type="caution">
    <text evidence="1">The sequence shown here is derived from an EMBL/GenBank/DDBJ whole genome shotgun (WGS) entry which is preliminary data.</text>
</comment>
<dbReference type="RefSeq" id="WP_002900974.1">
    <property type="nucleotide sequence ID" value="NZ_GL872311.1"/>
</dbReference>
<organism evidence="1 2">
    <name type="scientific">Streptococcus sanguinis SK405</name>
    <dbReference type="NCBI Taxonomy" id="888817"/>
    <lineage>
        <taxon>Bacteria</taxon>
        <taxon>Bacillati</taxon>
        <taxon>Bacillota</taxon>
        <taxon>Bacilli</taxon>
        <taxon>Lactobacillales</taxon>
        <taxon>Streptococcaceae</taxon>
        <taxon>Streptococcus</taxon>
    </lineage>
</organism>
<evidence type="ECO:0000313" key="2">
    <source>
        <dbReference type="Proteomes" id="UP000003857"/>
    </source>
</evidence>
<accession>A0ABC9PF34</accession>
<dbReference type="AlphaFoldDB" id="A0ABC9PF34"/>
<sequence>MKKKWKFIAVLVVVLSLVGSYDVYRYLTQSRYKQVKTAIEPSDYEFIANRQGLVISWKSVDSKNDGQNASEKLKNENIPLRYGEVIHGKRYLSTESYQLVHESSDKNFDVNKLSLGEFWKIQVYDTSTKNLSLKEYDLIKAIKNYDDQYSPIPGRNVSFYTYNNQEYRTLPLQKTGVGTKEGKWVLFNMSNGRIEDFPKGTKKTFDKRLNYNLGLFTNLKDYYSDDINSFNSIHFTSSVVKQSFDWRLKEEYPKAYDLMTNQGGQLYLLTDKTDPKLMSDIYSLLIPKDKQLFDNLTVYGSVTKDGQDHVVNSYEEFINVLKLEEQDSK</sequence>
<dbReference type="Proteomes" id="UP000003857">
    <property type="component" value="Unassembled WGS sequence"/>
</dbReference>
<proteinExistence type="predicted"/>
<evidence type="ECO:0008006" key="3">
    <source>
        <dbReference type="Google" id="ProtNLM"/>
    </source>
</evidence>